<keyword evidence="3" id="KW-1185">Reference proteome</keyword>
<name>A0ABM9AA52_9GAMM</name>
<protein>
    <submittedName>
        <fullName evidence="2">Uncharacterized protein</fullName>
    </submittedName>
</protein>
<keyword evidence="1" id="KW-0812">Transmembrane</keyword>
<organism evidence="2 3">
    <name type="scientific">Sinobacterium norvegicum</name>
    <dbReference type="NCBI Taxonomy" id="1641715"/>
    <lineage>
        <taxon>Bacteria</taxon>
        <taxon>Pseudomonadati</taxon>
        <taxon>Pseudomonadota</taxon>
        <taxon>Gammaproteobacteria</taxon>
        <taxon>Cellvibrionales</taxon>
        <taxon>Spongiibacteraceae</taxon>
        <taxon>Sinobacterium</taxon>
    </lineage>
</organism>
<feature type="transmembrane region" description="Helical" evidence="1">
    <location>
        <begin position="6"/>
        <end position="29"/>
    </location>
</feature>
<comment type="caution">
    <text evidence="2">The sequence shown here is derived from an EMBL/GenBank/DDBJ whole genome shotgun (WGS) entry which is preliminary data.</text>
</comment>
<keyword evidence="1" id="KW-1133">Transmembrane helix</keyword>
<dbReference type="Proteomes" id="UP000838100">
    <property type="component" value="Unassembled WGS sequence"/>
</dbReference>
<proteinExistence type="predicted"/>
<accession>A0ABM9AA52</accession>
<sequence length="36" mass="3808">MYIDETIVAGLLVIAATTVVIAGVLYMIVRDVKAGK</sequence>
<evidence type="ECO:0000256" key="1">
    <source>
        <dbReference type="SAM" id="Phobius"/>
    </source>
</evidence>
<reference evidence="2" key="1">
    <citation type="submission" date="2021-12" db="EMBL/GenBank/DDBJ databases">
        <authorList>
            <person name="Rodrigo-Torres L."/>
            <person name="Arahal R. D."/>
            <person name="Lucena T."/>
        </authorList>
    </citation>
    <scope>NUCLEOTIDE SEQUENCE</scope>
    <source>
        <strain evidence="2">CECT 8267</strain>
    </source>
</reference>
<keyword evidence="1" id="KW-0472">Membrane</keyword>
<gene>
    <name evidence="2" type="ORF">SIN8267_00183</name>
</gene>
<evidence type="ECO:0000313" key="3">
    <source>
        <dbReference type="Proteomes" id="UP000838100"/>
    </source>
</evidence>
<dbReference type="EMBL" id="CAKLPX010000001">
    <property type="protein sequence ID" value="CAH0990100.1"/>
    <property type="molecule type" value="Genomic_DNA"/>
</dbReference>
<evidence type="ECO:0000313" key="2">
    <source>
        <dbReference type="EMBL" id="CAH0990100.1"/>
    </source>
</evidence>